<keyword evidence="2" id="KW-1185">Reference proteome</keyword>
<organism evidence="1 2">
    <name type="scientific">Parasponia andersonii</name>
    <name type="common">Sponia andersonii</name>
    <dbReference type="NCBI Taxonomy" id="3476"/>
    <lineage>
        <taxon>Eukaryota</taxon>
        <taxon>Viridiplantae</taxon>
        <taxon>Streptophyta</taxon>
        <taxon>Embryophyta</taxon>
        <taxon>Tracheophyta</taxon>
        <taxon>Spermatophyta</taxon>
        <taxon>Magnoliopsida</taxon>
        <taxon>eudicotyledons</taxon>
        <taxon>Gunneridae</taxon>
        <taxon>Pentapetalae</taxon>
        <taxon>rosids</taxon>
        <taxon>fabids</taxon>
        <taxon>Rosales</taxon>
        <taxon>Cannabaceae</taxon>
        <taxon>Parasponia</taxon>
    </lineage>
</organism>
<dbReference type="EMBL" id="JXTB01000097">
    <property type="protein sequence ID" value="PON64251.1"/>
    <property type="molecule type" value="Genomic_DNA"/>
</dbReference>
<proteinExistence type="predicted"/>
<accession>A0A2P5CT98</accession>
<dbReference type="Proteomes" id="UP000237105">
    <property type="component" value="Unassembled WGS sequence"/>
</dbReference>
<gene>
    <name evidence="1" type="ORF">PanWU01x14_125650</name>
</gene>
<reference evidence="2" key="1">
    <citation type="submission" date="2016-06" db="EMBL/GenBank/DDBJ databases">
        <title>Parallel loss of symbiosis genes in relatives of nitrogen-fixing non-legume Parasponia.</title>
        <authorList>
            <person name="Van Velzen R."/>
            <person name="Holmer R."/>
            <person name="Bu F."/>
            <person name="Rutten L."/>
            <person name="Van Zeijl A."/>
            <person name="Liu W."/>
            <person name="Santuari L."/>
            <person name="Cao Q."/>
            <person name="Sharma T."/>
            <person name="Shen D."/>
            <person name="Roswanjaya Y."/>
            <person name="Wardhani T."/>
            <person name="Kalhor M.S."/>
            <person name="Jansen J."/>
            <person name="Van den Hoogen J."/>
            <person name="Gungor B."/>
            <person name="Hartog M."/>
            <person name="Hontelez J."/>
            <person name="Verver J."/>
            <person name="Yang W.-C."/>
            <person name="Schijlen E."/>
            <person name="Repin R."/>
            <person name="Schilthuizen M."/>
            <person name="Schranz E."/>
            <person name="Heidstra R."/>
            <person name="Miyata K."/>
            <person name="Fedorova E."/>
            <person name="Kohlen W."/>
            <person name="Bisseling T."/>
            <person name="Smit S."/>
            <person name="Geurts R."/>
        </authorList>
    </citation>
    <scope>NUCLEOTIDE SEQUENCE [LARGE SCALE GENOMIC DNA]</scope>
    <source>
        <strain evidence="2">cv. WU1-14</strain>
    </source>
</reference>
<evidence type="ECO:0000313" key="2">
    <source>
        <dbReference type="Proteomes" id="UP000237105"/>
    </source>
</evidence>
<dbReference type="OrthoDB" id="10298199at2759"/>
<name>A0A2P5CT98_PARAD</name>
<comment type="caution">
    <text evidence="1">The sequence shown here is derived from an EMBL/GenBank/DDBJ whole genome shotgun (WGS) entry which is preliminary data.</text>
</comment>
<evidence type="ECO:0000313" key="1">
    <source>
        <dbReference type="EMBL" id="PON64251.1"/>
    </source>
</evidence>
<protein>
    <submittedName>
        <fullName evidence="1">Uncharacterized protein</fullName>
    </submittedName>
</protein>
<dbReference type="AlphaFoldDB" id="A0A2P5CT98"/>
<sequence length="63" mass="6942">MVPLKSVLETIEPNSKKTGGMPNLTQGRGINQLFDLLHMELFASNIGWVPPVAASLIRRLLLD</sequence>